<proteinExistence type="inferred from homology"/>
<evidence type="ECO:0000313" key="8">
    <source>
        <dbReference type="EMBL" id="MBW6530706.1"/>
    </source>
</evidence>
<keyword evidence="6" id="KW-1133">Transmembrane helix</keyword>
<comment type="similarity">
    <text evidence="2">Belongs to the thioredoxin family. DsbE subfamily.</text>
</comment>
<feature type="transmembrane region" description="Helical" evidence="6">
    <location>
        <begin position="40"/>
        <end position="61"/>
    </location>
</feature>
<reference evidence="8 9" key="1">
    <citation type="submission" date="2021-07" db="EMBL/GenBank/DDBJ databases">
        <title>Sphingomonas sp.</title>
        <authorList>
            <person name="Feng G."/>
            <person name="Li J."/>
            <person name="Pan M."/>
        </authorList>
    </citation>
    <scope>NUCLEOTIDE SEQUENCE [LARGE SCALE GENOMIC DNA]</scope>
    <source>
        <strain evidence="8 9">RRHST34</strain>
    </source>
</reference>
<keyword evidence="6" id="KW-0812">Transmembrane</keyword>
<organism evidence="8 9">
    <name type="scientific">Sphingomonas citri</name>
    <dbReference type="NCBI Taxonomy" id="2862499"/>
    <lineage>
        <taxon>Bacteria</taxon>
        <taxon>Pseudomonadati</taxon>
        <taxon>Pseudomonadota</taxon>
        <taxon>Alphaproteobacteria</taxon>
        <taxon>Sphingomonadales</taxon>
        <taxon>Sphingomonadaceae</taxon>
        <taxon>Sphingomonas</taxon>
    </lineage>
</organism>
<dbReference type="Proteomes" id="UP000759103">
    <property type="component" value="Unassembled WGS sequence"/>
</dbReference>
<dbReference type="CDD" id="cd03010">
    <property type="entry name" value="TlpA_like_DsbE"/>
    <property type="match status" value="1"/>
</dbReference>
<evidence type="ECO:0000256" key="5">
    <source>
        <dbReference type="ARBA" id="ARBA00023284"/>
    </source>
</evidence>
<comment type="caution">
    <text evidence="8">The sequence shown here is derived from an EMBL/GenBank/DDBJ whole genome shotgun (WGS) entry which is preliminary data.</text>
</comment>
<dbReference type="PROSITE" id="PS51352">
    <property type="entry name" value="THIOREDOXIN_2"/>
    <property type="match status" value="1"/>
</dbReference>
<comment type="subcellular location">
    <subcellularLocation>
        <location evidence="1">Cell envelope</location>
    </subcellularLocation>
</comment>
<dbReference type="SUPFAM" id="SSF52833">
    <property type="entry name" value="Thioredoxin-like"/>
    <property type="match status" value="1"/>
</dbReference>
<dbReference type="NCBIfam" id="TIGR00385">
    <property type="entry name" value="dsbE"/>
    <property type="match status" value="1"/>
</dbReference>
<dbReference type="InterPro" id="IPR004799">
    <property type="entry name" value="Periplasmic_diS_OxRdtase_DsbE"/>
</dbReference>
<dbReference type="Pfam" id="PF08534">
    <property type="entry name" value="Redoxin"/>
    <property type="match status" value="1"/>
</dbReference>
<accession>A0ABS7BMA5</accession>
<evidence type="ECO:0000256" key="3">
    <source>
        <dbReference type="ARBA" id="ARBA00022748"/>
    </source>
</evidence>
<keyword evidence="3" id="KW-0201">Cytochrome c-type biogenesis</keyword>
<keyword evidence="6" id="KW-0472">Membrane</keyword>
<dbReference type="InterPro" id="IPR036249">
    <property type="entry name" value="Thioredoxin-like_sf"/>
</dbReference>
<dbReference type="Gene3D" id="3.40.30.10">
    <property type="entry name" value="Glutaredoxin"/>
    <property type="match status" value="1"/>
</dbReference>
<gene>
    <name evidence="8" type="ORF">KZ820_08150</name>
</gene>
<dbReference type="PANTHER" id="PTHR42852:SF6">
    <property type="entry name" value="THIOL:DISULFIDE INTERCHANGE PROTEIN DSBE"/>
    <property type="match status" value="1"/>
</dbReference>
<dbReference type="EMBL" id="JAHXZN010000001">
    <property type="protein sequence ID" value="MBW6530706.1"/>
    <property type="molecule type" value="Genomic_DNA"/>
</dbReference>
<evidence type="ECO:0000256" key="2">
    <source>
        <dbReference type="ARBA" id="ARBA00007758"/>
    </source>
</evidence>
<feature type="domain" description="Thioredoxin" evidence="7">
    <location>
        <begin position="71"/>
        <end position="212"/>
    </location>
</feature>
<keyword evidence="9" id="KW-1185">Reference proteome</keyword>
<dbReference type="PROSITE" id="PS00194">
    <property type="entry name" value="THIOREDOXIN_1"/>
    <property type="match status" value="1"/>
</dbReference>
<dbReference type="InterPro" id="IPR017937">
    <property type="entry name" value="Thioredoxin_CS"/>
</dbReference>
<protein>
    <submittedName>
        <fullName evidence="8">DsbE family thiol:disulfide interchange protein</fullName>
    </submittedName>
</protein>
<name>A0ABS7BMA5_9SPHN</name>
<dbReference type="InterPro" id="IPR050553">
    <property type="entry name" value="Thioredoxin_ResA/DsbE_sf"/>
</dbReference>
<evidence type="ECO:0000259" key="7">
    <source>
        <dbReference type="PROSITE" id="PS51352"/>
    </source>
</evidence>
<keyword evidence="4" id="KW-1015">Disulfide bond</keyword>
<dbReference type="InterPro" id="IPR013740">
    <property type="entry name" value="Redoxin"/>
</dbReference>
<dbReference type="PANTHER" id="PTHR42852">
    <property type="entry name" value="THIOL:DISULFIDE INTERCHANGE PROTEIN DSBE"/>
    <property type="match status" value="1"/>
</dbReference>
<keyword evidence="5" id="KW-0676">Redox-active center</keyword>
<evidence type="ECO:0000256" key="6">
    <source>
        <dbReference type="SAM" id="Phobius"/>
    </source>
</evidence>
<sequence length="217" mass="22873">MAAVAPAPPRRRARRGRRLGRGVSAGVDPAAGAGPRHARWLLWLPLCAFGVVLAVVLWGLWRPADRTVYSAMVGKPLPAFTLPAIAPGKPGVTDADFRRGAPRLLNVFASWCVPCVAEAPQLLTLKAAGVPIDAVAIKDTPADVTAFLQRHGDPYASVGSDPHSRLQLALGSSGVPETFVVDGQGIIRLQHVGDIRAEDVPELLQALAEARTPGTAR</sequence>
<evidence type="ECO:0000256" key="1">
    <source>
        <dbReference type="ARBA" id="ARBA00004196"/>
    </source>
</evidence>
<dbReference type="InterPro" id="IPR013766">
    <property type="entry name" value="Thioredoxin_domain"/>
</dbReference>
<evidence type="ECO:0000256" key="4">
    <source>
        <dbReference type="ARBA" id="ARBA00023157"/>
    </source>
</evidence>
<evidence type="ECO:0000313" key="9">
    <source>
        <dbReference type="Proteomes" id="UP000759103"/>
    </source>
</evidence>